<dbReference type="Pfam" id="PF08281">
    <property type="entry name" value="Sigma70_r4_2"/>
    <property type="match status" value="1"/>
</dbReference>
<sequence length="276" mass="32024">MASNKINLAKNGDINAFHELYSDFQPQLKSYLYRLLVDRNEVEDIAHDTFLKAFDNVAGFDEKASLKSWVFRIATNLAYDRLRNRGRWSSDVMDKAKEHAHNNEYILVKMQSTSQHSKFDIREHIDFCFTCLSKVLPLDQQIAVILKDIYNFKVKEIATILDLTIPKVKHVLRFGRQAMTDIFDSKCALINKKGACHQCSELNAALNPKQKQQELFIKDKLIPKDADKRKLYNLRKALIRPINPLNIEGAEIHDIFMQINRKVEGEINQIDFNTNN</sequence>
<dbReference type="SUPFAM" id="SSF88659">
    <property type="entry name" value="Sigma3 and sigma4 domains of RNA polymerase sigma factors"/>
    <property type="match status" value="1"/>
</dbReference>
<evidence type="ECO:0000256" key="5">
    <source>
        <dbReference type="ARBA" id="ARBA00023163"/>
    </source>
</evidence>
<keyword evidence="3" id="KW-0731">Sigma factor</keyword>
<dbReference type="PANTHER" id="PTHR43133:SF8">
    <property type="entry name" value="RNA POLYMERASE SIGMA FACTOR HI_1459-RELATED"/>
    <property type="match status" value="1"/>
</dbReference>
<organism evidence="8 9">
    <name type="scientific">Agaribacillus aureus</name>
    <dbReference type="NCBI Taxonomy" id="3051825"/>
    <lineage>
        <taxon>Bacteria</taxon>
        <taxon>Pseudomonadati</taxon>
        <taxon>Bacteroidota</taxon>
        <taxon>Cytophagia</taxon>
        <taxon>Cytophagales</taxon>
        <taxon>Splendidivirgaceae</taxon>
        <taxon>Agaribacillus</taxon>
    </lineage>
</organism>
<dbReference type="Gene3D" id="1.10.1740.10">
    <property type="match status" value="1"/>
</dbReference>
<evidence type="ECO:0000256" key="2">
    <source>
        <dbReference type="ARBA" id="ARBA00023015"/>
    </source>
</evidence>
<dbReference type="InterPro" id="IPR036388">
    <property type="entry name" value="WH-like_DNA-bd_sf"/>
</dbReference>
<proteinExistence type="inferred from homology"/>
<dbReference type="InterPro" id="IPR007627">
    <property type="entry name" value="RNA_pol_sigma70_r2"/>
</dbReference>
<evidence type="ECO:0000256" key="3">
    <source>
        <dbReference type="ARBA" id="ARBA00023082"/>
    </source>
</evidence>
<dbReference type="InterPro" id="IPR013249">
    <property type="entry name" value="RNA_pol_sigma70_r4_t2"/>
</dbReference>
<comment type="caution">
    <text evidence="8">The sequence shown here is derived from an EMBL/GenBank/DDBJ whole genome shotgun (WGS) entry which is preliminary data.</text>
</comment>
<accession>A0ABT8LHG6</accession>
<dbReference type="Pfam" id="PF04542">
    <property type="entry name" value="Sigma70_r2"/>
    <property type="match status" value="1"/>
</dbReference>
<dbReference type="PANTHER" id="PTHR43133">
    <property type="entry name" value="RNA POLYMERASE ECF-TYPE SIGMA FACTO"/>
    <property type="match status" value="1"/>
</dbReference>
<dbReference type="Proteomes" id="UP001172083">
    <property type="component" value="Unassembled WGS sequence"/>
</dbReference>
<name>A0ABT8LHG6_9BACT</name>
<evidence type="ECO:0000313" key="9">
    <source>
        <dbReference type="Proteomes" id="UP001172083"/>
    </source>
</evidence>
<dbReference type="EMBL" id="JAUJEB010000014">
    <property type="protein sequence ID" value="MDN5217245.1"/>
    <property type="molecule type" value="Genomic_DNA"/>
</dbReference>
<dbReference type="RefSeq" id="WP_346762582.1">
    <property type="nucleotide sequence ID" value="NZ_JAUJEB010000014.1"/>
</dbReference>
<evidence type="ECO:0000259" key="6">
    <source>
        <dbReference type="Pfam" id="PF04542"/>
    </source>
</evidence>
<dbReference type="NCBIfam" id="TIGR02937">
    <property type="entry name" value="sigma70-ECF"/>
    <property type="match status" value="1"/>
</dbReference>
<gene>
    <name evidence="8" type="ORF">QQ020_34550</name>
</gene>
<keyword evidence="4" id="KW-0238">DNA-binding</keyword>
<protein>
    <submittedName>
        <fullName evidence="8">Sigma-70 family RNA polymerase sigma factor</fullName>
    </submittedName>
</protein>
<evidence type="ECO:0000313" key="8">
    <source>
        <dbReference type="EMBL" id="MDN5217245.1"/>
    </source>
</evidence>
<evidence type="ECO:0000256" key="1">
    <source>
        <dbReference type="ARBA" id="ARBA00010641"/>
    </source>
</evidence>
<keyword evidence="2" id="KW-0805">Transcription regulation</keyword>
<evidence type="ECO:0000256" key="4">
    <source>
        <dbReference type="ARBA" id="ARBA00023125"/>
    </source>
</evidence>
<dbReference type="InterPro" id="IPR013324">
    <property type="entry name" value="RNA_pol_sigma_r3/r4-like"/>
</dbReference>
<evidence type="ECO:0000259" key="7">
    <source>
        <dbReference type="Pfam" id="PF08281"/>
    </source>
</evidence>
<feature type="domain" description="RNA polymerase sigma-70 region 2" evidence="6">
    <location>
        <begin position="20"/>
        <end position="87"/>
    </location>
</feature>
<dbReference type="SUPFAM" id="SSF88946">
    <property type="entry name" value="Sigma2 domain of RNA polymerase sigma factors"/>
    <property type="match status" value="1"/>
</dbReference>
<dbReference type="InterPro" id="IPR013325">
    <property type="entry name" value="RNA_pol_sigma_r2"/>
</dbReference>
<keyword evidence="9" id="KW-1185">Reference proteome</keyword>
<feature type="domain" description="RNA polymerase sigma factor 70 region 4 type 2" evidence="7">
    <location>
        <begin position="134"/>
        <end position="179"/>
    </location>
</feature>
<keyword evidence="5" id="KW-0804">Transcription</keyword>
<dbReference type="InterPro" id="IPR039425">
    <property type="entry name" value="RNA_pol_sigma-70-like"/>
</dbReference>
<reference evidence="8" key="1">
    <citation type="submission" date="2023-06" db="EMBL/GenBank/DDBJ databases">
        <title>Genomic of Agaribacillus aureum.</title>
        <authorList>
            <person name="Wang G."/>
        </authorList>
    </citation>
    <scope>NUCLEOTIDE SEQUENCE</scope>
    <source>
        <strain evidence="8">BMA12</strain>
    </source>
</reference>
<dbReference type="Gene3D" id="1.10.10.10">
    <property type="entry name" value="Winged helix-like DNA-binding domain superfamily/Winged helix DNA-binding domain"/>
    <property type="match status" value="1"/>
</dbReference>
<dbReference type="InterPro" id="IPR014284">
    <property type="entry name" value="RNA_pol_sigma-70_dom"/>
</dbReference>
<comment type="similarity">
    <text evidence="1">Belongs to the sigma-70 factor family. ECF subfamily.</text>
</comment>